<evidence type="ECO:0000259" key="9">
    <source>
        <dbReference type="Pfam" id="PF00155"/>
    </source>
</evidence>
<evidence type="ECO:0000256" key="3">
    <source>
        <dbReference type="ARBA" id="ARBA00011738"/>
    </source>
</evidence>
<dbReference type="OrthoDB" id="6752799at2759"/>
<dbReference type="SUPFAM" id="SSF53383">
    <property type="entry name" value="PLP-dependent transferases"/>
    <property type="match status" value="1"/>
</dbReference>
<evidence type="ECO:0000256" key="7">
    <source>
        <dbReference type="ARBA" id="ARBA00049185"/>
    </source>
</evidence>
<comment type="subunit">
    <text evidence="3 8">Homodimer.</text>
</comment>
<evidence type="ECO:0000256" key="6">
    <source>
        <dbReference type="ARBA" id="ARBA00022898"/>
    </source>
</evidence>
<dbReference type="GO" id="GO:0005739">
    <property type="term" value="C:mitochondrion"/>
    <property type="evidence" value="ECO:0007669"/>
    <property type="project" value="EnsemblFungi"/>
</dbReference>
<comment type="similarity">
    <text evidence="2">Belongs to the class-I pyridoxal-phosphate-dependent aminotransferase family.</text>
</comment>
<dbReference type="EMBL" id="KV454212">
    <property type="protein sequence ID" value="ODQ58182.1"/>
    <property type="molecule type" value="Genomic_DNA"/>
</dbReference>
<dbReference type="InterPro" id="IPR015422">
    <property type="entry name" value="PyrdxlP-dep_Trfase_small"/>
</dbReference>
<dbReference type="Gene3D" id="3.90.1150.10">
    <property type="entry name" value="Aspartate Aminotransferase, domain 1"/>
    <property type="match status" value="1"/>
</dbReference>
<evidence type="ECO:0000256" key="8">
    <source>
        <dbReference type="RuleBase" id="RU000480"/>
    </source>
</evidence>
<dbReference type="PANTHER" id="PTHR11879:SF22">
    <property type="entry name" value="ASPARTATE AMINOTRANSFERASE, MITOCHONDRIAL"/>
    <property type="match status" value="1"/>
</dbReference>
<evidence type="ECO:0000313" key="10">
    <source>
        <dbReference type="EMBL" id="ODQ58182.1"/>
    </source>
</evidence>
<sequence length="460" mass="51226">MLRHPLRTTPFRSISTKPSSWASLSSAQAKSSSQSTSASAANHQRLSKEDASLFWKGIPLAPADPILGITEEFNKDSNPKKINLSVGAYRDNHGQPYVLPSIKMAGKYLYEHESNKEYTGINGSSRYNNLVKKFIFGSSELGQSFIKNDQISISQSLSGTGALKIAGEFLSNWSPYQSRSIYLPDPTWANHHNIFKGCNLNPKLYSYFEPSTNSINIDNLLSDLSKAEPGSTVLLHACCHNPTGLDPSRDDWAKIIETISDSQLIPIIDMAYQGFQSGSLSKDLFLIEMILDQVNQSKLPTALICQSFAKNMGLYGERIGSFSIITPNAETTEKVDSQIKKSIRSIYSSPSIHGAKLVEIVLSNESIYKQWEKDVLQMSNRIKEMRVALYDLLKTKNPNSKWSHLINQNGMFCYTGLSKEQILQLRSEFSIYATLDGRFSISGINDGNVEYLADSIDKIT</sequence>
<keyword evidence="4 8" id="KW-0032">Aminotransferase</keyword>
<dbReference type="PRINTS" id="PR00799">
    <property type="entry name" value="TRANSAMINASE"/>
</dbReference>
<organism evidence="10 11">
    <name type="scientific">Wickerhamomyces anomalus (strain ATCC 58044 / CBS 1984 / NCYC 433 / NRRL Y-366-8)</name>
    <name type="common">Yeast</name>
    <name type="synonym">Hansenula anomala</name>
    <dbReference type="NCBI Taxonomy" id="683960"/>
    <lineage>
        <taxon>Eukaryota</taxon>
        <taxon>Fungi</taxon>
        <taxon>Dikarya</taxon>
        <taxon>Ascomycota</taxon>
        <taxon>Saccharomycotina</taxon>
        <taxon>Saccharomycetes</taxon>
        <taxon>Phaffomycetales</taxon>
        <taxon>Wickerhamomycetaceae</taxon>
        <taxon>Wickerhamomyces</taxon>
    </lineage>
</organism>
<dbReference type="GeneID" id="30200957"/>
<dbReference type="Gene3D" id="3.40.640.10">
    <property type="entry name" value="Type I PLP-dependent aspartate aminotransferase-like (Major domain)"/>
    <property type="match status" value="1"/>
</dbReference>
<gene>
    <name evidence="10" type="ORF">WICANDRAFT_64323</name>
</gene>
<dbReference type="GO" id="GO:0006533">
    <property type="term" value="P:L-aspartate catabolic process"/>
    <property type="evidence" value="ECO:0007669"/>
    <property type="project" value="TreeGrafter"/>
</dbReference>
<comment type="miscellaneous">
    <text evidence="8">In eukaryotes there are cytoplasmic, mitochondrial and chloroplastic isozymes.</text>
</comment>
<dbReference type="GO" id="GO:0030170">
    <property type="term" value="F:pyridoxal phosphate binding"/>
    <property type="evidence" value="ECO:0007669"/>
    <property type="project" value="InterPro"/>
</dbReference>
<keyword evidence="11" id="KW-1185">Reference proteome</keyword>
<dbReference type="FunFam" id="3.40.640.10:FF:000066">
    <property type="entry name" value="Aspartate aminotransferase"/>
    <property type="match status" value="1"/>
</dbReference>
<reference evidence="10 11" key="1">
    <citation type="journal article" date="2016" name="Proc. Natl. Acad. Sci. U.S.A.">
        <title>Comparative genomics of biotechnologically important yeasts.</title>
        <authorList>
            <person name="Riley R."/>
            <person name="Haridas S."/>
            <person name="Wolfe K.H."/>
            <person name="Lopes M.R."/>
            <person name="Hittinger C.T."/>
            <person name="Goeker M."/>
            <person name="Salamov A.A."/>
            <person name="Wisecaver J.H."/>
            <person name="Long T.M."/>
            <person name="Calvey C.H."/>
            <person name="Aerts A.L."/>
            <person name="Barry K.W."/>
            <person name="Choi C."/>
            <person name="Clum A."/>
            <person name="Coughlan A.Y."/>
            <person name="Deshpande S."/>
            <person name="Douglass A.P."/>
            <person name="Hanson S.J."/>
            <person name="Klenk H.-P."/>
            <person name="LaButti K.M."/>
            <person name="Lapidus A."/>
            <person name="Lindquist E.A."/>
            <person name="Lipzen A.M."/>
            <person name="Meier-Kolthoff J.P."/>
            <person name="Ohm R.A."/>
            <person name="Otillar R.P."/>
            <person name="Pangilinan J.L."/>
            <person name="Peng Y."/>
            <person name="Rokas A."/>
            <person name="Rosa C.A."/>
            <person name="Scheuner C."/>
            <person name="Sibirny A.A."/>
            <person name="Slot J.C."/>
            <person name="Stielow J.B."/>
            <person name="Sun H."/>
            <person name="Kurtzman C.P."/>
            <person name="Blackwell M."/>
            <person name="Grigoriev I.V."/>
            <person name="Jeffries T.W."/>
        </authorList>
    </citation>
    <scope>NUCLEOTIDE SEQUENCE [LARGE SCALE GENOMIC DNA]</scope>
    <source>
        <strain evidence="11">ATCC 58044 / CBS 1984 / NCYC 433 / NRRL Y-366-8</strain>
    </source>
</reference>
<dbReference type="InterPro" id="IPR015421">
    <property type="entry name" value="PyrdxlP-dep_Trfase_major"/>
</dbReference>
<dbReference type="AlphaFoldDB" id="A0A1E3NZS2"/>
<dbReference type="Proteomes" id="UP000094112">
    <property type="component" value="Unassembled WGS sequence"/>
</dbReference>
<name>A0A1E3NZS2_WICAA</name>
<accession>A0A1E3NZS2</accession>
<proteinExistence type="inferred from homology"/>
<dbReference type="PROSITE" id="PS00105">
    <property type="entry name" value="AA_TRANSFER_CLASS_1"/>
    <property type="match status" value="1"/>
</dbReference>
<dbReference type="InterPro" id="IPR015424">
    <property type="entry name" value="PyrdxlP-dep_Trfase"/>
</dbReference>
<dbReference type="GO" id="GO:0004069">
    <property type="term" value="F:L-aspartate:2-oxoglutarate aminotransferase activity"/>
    <property type="evidence" value="ECO:0007669"/>
    <property type="project" value="UniProtKB-EC"/>
</dbReference>
<evidence type="ECO:0000256" key="5">
    <source>
        <dbReference type="ARBA" id="ARBA00022679"/>
    </source>
</evidence>
<keyword evidence="5 8" id="KW-0808">Transferase</keyword>
<dbReference type="EC" id="2.6.1.1" evidence="8"/>
<comment type="cofactor">
    <cofactor evidence="1">
        <name>pyridoxal 5'-phosphate</name>
        <dbReference type="ChEBI" id="CHEBI:597326"/>
    </cofactor>
</comment>
<dbReference type="InterPro" id="IPR000796">
    <property type="entry name" value="Asp_trans"/>
</dbReference>
<protein>
    <recommendedName>
        <fullName evidence="8">Aspartate aminotransferase</fullName>
        <ecNumber evidence="8">2.6.1.1</ecNumber>
    </recommendedName>
</protein>
<evidence type="ECO:0000256" key="4">
    <source>
        <dbReference type="ARBA" id="ARBA00022576"/>
    </source>
</evidence>
<feature type="domain" description="Aminotransferase class I/classII large" evidence="9">
    <location>
        <begin position="80"/>
        <end position="456"/>
    </location>
</feature>
<keyword evidence="6" id="KW-0663">Pyridoxal phosphate</keyword>
<dbReference type="FunFam" id="3.90.1150.10:FF:000001">
    <property type="entry name" value="Aspartate aminotransferase"/>
    <property type="match status" value="1"/>
</dbReference>
<dbReference type="RefSeq" id="XP_019037389.1">
    <property type="nucleotide sequence ID" value="XM_019183711.1"/>
</dbReference>
<dbReference type="STRING" id="683960.A0A1E3NZS2"/>
<evidence type="ECO:0000256" key="2">
    <source>
        <dbReference type="ARBA" id="ARBA00007441"/>
    </source>
</evidence>
<dbReference type="NCBIfam" id="NF006719">
    <property type="entry name" value="PRK09257.1"/>
    <property type="match status" value="1"/>
</dbReference>
<comment type="catalytic activity">
    <reaction evidence="7 8">
        <text>L-aspartate + 2-oxoglutarate = oxaloacetate + L-glutamate</text>
        <dbReference type="Rhea" id="RHEA:21824"/>
        <dbReference type="ChEBI" id="CHEBI:16452"/>
        <dbReference type="ChEBI" id="CHEBI:16810"/>
        <dbReference type="ChEBI" id="CHEBI:29985"/>
        <dbReference type="ChEBI" id="CHEBI:29991"/>
        <dbReference type="EC" id="2.6.1.1"/>
    </reaction>
</comment>
<evidence type="ECO:0000313" key="11">
    <source>
        <dbReference type="Proteomes" id="UP000094112"/>
    </source>
</evidence>
<dbReference type="CDD" id="cd00609">
    <property type="entry name" value="AAT_like"/>
    <property type="match status" value="1"/>
</dbReference>
<dbReference type="InterPro" id="IPR004839">
    <property type="entry name" value="Aminotransferase_I/II_large"/>
</dbReference>
<dbReference type="PANTHER" id="PTHR11879">
    <property type="entry name" value="ASPARTATE AMINOTRANSFERASE"/>
    <property type="match status" value="1"/>
</dbReference>
<dbReference type="Pfam" id="PF00155">
    <property type="entry name" value="Aminotran_1_2"/>
    <property type="match status" value="1"/>
</dbReference>
<dbReference type="InterPro" id="IPR004838">
    <property type="entry name" value="NHTrfase_class1_PyrdxlP-BS"/>
</dbReference>
<evidence type="ECO:0000256" key="1">
    <source>
        <dbReference type="ARBA" id="ARBA00001933"/>
    </source>
</evidence>